<comment type="caution">
    <text evidence="4">The sequence shown here is derived from an EMBL/GenBank/DDBJ whole genome shotgun (WGS) entry which is preliminary data.</text>
</comment>
<evidence type="ECO:0000259" key="3">
    <source>
        <dbReference type="Pfam" id="PF00501"/>
    </source>
</evidence>
<dbReference type="RefSeq" id="WP_119114402.1">
    <property type="nucleotide sequence ID" value="NZ_CBCSEO010000012.1"/>
</dbReference>
<dbReference type="InterPro" id="IPR042099">
    <property type="entry name" value="ANL_N_sf"/>
</dbReference>
<dbReference type="InterPro" id="IPR000873">
    <property type="entry name" value="AMP-dep_synth/lig_dom"/>
</dbReference>
<evidence type="ECO:0000313" key="5">
    <source>
        <dbReference type="Proteomes" id="UP000265816"/>
    </source>
</evidence>
<dbReference type="GO" id="GO:0016020">
    <property type="term" value="C:membrane"/>
    <property type="evidence" value="ECO:0007669"/>
    <property type="project" value="TreeGrafter"/>
</dbReference>
<sequence length="617" mass="68169">MNRENLLAAVYHSVLRFPDKKALMWKCGGVYQSMSYSAMWKQIRHAAAGLAGMGITSDDKVAILSENNPTWPISDLAILSLGAVSVPVYPSLPANQVEHILRNAECKAVIVQNEQQLNKVQETGMEDLIKVVMDTQSPFTHPGKVIPFYELVVTGQNNPLSGWEESWQSIDSGQLATIIHTSGTTGSPKGAMLTHGNFLSNIKAIQFWCMEAGPDDILLSYLPLSHVFERMAGQFTPLTAGATIAYAESIEAIPDNLLEVRPTIMTTVPRLLEKVYAKVQGQVAAGGTIKKKLFNWAVGTGTERYEYLANASMDEMVFGEMPRKLRRRYSVADRLVFSKVKANLGGRMRALVSGGAALNPEIAGFFWSMGIPILEGYGLTETAPVIASNPMTRPKIGTVGRVLANVDVRIAEDGEILVKGPSIMKGYYRNEEATAEQFSDGWFRTGDIGTLDDDGYLTIVDRKKRLLILSTGKNVAPQHIENAINQSSYIENSVILGHNQKYIIAVISPDQVNLRDWAERHGVEAVSRQELIQHPKVQERIEKEMKTLTVKLAPFEQPKKVIVVPDEWTVDNGSITPSLKVRYNVIEEKYKESIIAGYQQEAYLQLAESAEEGLSEG</sequence>
<dbReference type="Pfam" id="PF00501">
    <property type="entry name" value="AMP-binding"/>
    <property type="match status" value="1"/>
</dbReference>
<proteinExistence type="predicted"/>
<accession>A0A398AZJ7</accession>
<feature type="domain" description="AMP-dependent synthetase/ligase" evidence="3">
    <location>
        <begin position="12"/>
        <end position="428"/>
    </location>
</feature>
<keyword evidence="5" id="KW-1185">Reference proteome</keyword>
<keyword evidence="4" id="KW-0436">Ligase</keyword>
<dbReference type="AlphaFoldDB" id="A0A398AZJ7"/>
<dbReference type="InterPro" id="IPR020845">
    <property type="entry name" value="AMP-binding_CS"/>
</dbReference>
<evidence type="ECO:0000256" key="1">
    <source>
        <dbReference type="ARBA" id="ARBA00022741"/>
    </source>
</evidence>
<gene>
    <name evidence="4" type="ORF">D1970_18830</name>
</gene>
<dbReference type="SUPFAM" id="SSF56801">
    <property type="entry name" value="Acetyl-CoA synthetase-like"/>
    <property type="match status" value="1"/>
</dbReference>
<dbReference type="PROSITE" id="PS00455">
    <property type="entry name" value="AMP_BINDING"/>
    <property type="match status" value="1"/>
</dbReference>
<organism evidence="4 5">
    <name type="scientific">Mesobacillus zeae</name>
    <dbReference type="NCBI Taxonomy" id="1917180"/>
    <lineage>
        <taxon>Bacteria</taxon>
        <taxon>Bacillati</taxon>
        <taxon>Bacillota</taxon>
        <taxon>Bacilli</taxon>
        <taxon>Bacillales</taxon>
        <taxon>Bacillaceae</taxon>
        <taxon>Mesobacillus</taxon>
    </lineage>
</organism>
<dbReference type="Pfam" id="PF23562">
    <property type="entry name" value="AMP-binding_C_3"/>
    <property type="match status" value="1"/>
</dbReference>
<dbReference type="EMBL" id="QWVT01000037">
    <property type="protein sequence ID" value="RID82464.1"/>
    <property type="molecule type" value="Genomic_DNA"/>
</dbReference>
<dbReference type="Gene3D" id="3.40.50.12780">
    <property type="entry name" value="N-terminal domain of ligase-like"/>
    <property type="match status" value="1"/>
</dbReference>
<keyword evidence="1" id="KW-0547">Nucleotide-binding</keyword>
<evidence type="ECO:0000313" key="4">
    <source>
        <dbReference type="EMBL" id="RID82464.1"/>
    </source>
</evidence>
<name>A0A398AZJ7_9BACI</name>
<dbReference type="PANTHER" id="PTHR43272:SF33">
    <property type="entry name" value="AMP-BINDING DOMAIN-CONTAINING PROTEIN-RELATED"/>
    <property type="match status" value="1"/>
</dbReference>
<keyword evidence="2" id="KW-0067">ATP-binding</keyword>
<dbReference type="PANTHER" id="PTHR43272">
    <property type="entry name" value="LONG-CHAIN-FATTY-ACID--COA LIGASE"/>
    <property type="match status" value="1"/>
</dbReference>
<dbReference type="Proteomes" id="UP000265816">
    <property type="component" value="Unassembled WGS sequence"/>
</dbReference>
<dbReference type="GO" id="GO:0005524">
    <property type="term" value="F:ATP binding"/>
    <property type="evidence" value="ECO:0007669"/>
    <property type="project" value="UniProtKB-KW"/>
</dbReference>
<dbReference type="CDD" id="cd05907">
    <property type="entry name" value="VL_LC_FACS_like"/>
    <property type="match status" value="1"/>
</dbReference>
<dbReference type="GO" id="GO:0004467">
    <property type="term" value="F:long-chain fatty acid-CoA ligase activity"/>
    <property type="evidence" value="ECO:0007669"/>
    <property type="project" value="TreeGrafter"/>
</dbReference>
<evidence type="ECO:0000256" key="2">
    <source>
        <dbReference type="ARBA" id="ARBA00022840"/>
    </source>
</evidence>
<reference evidence="4 5" key="1">
    <citation type="submission" date="2018-08" db="EMBL/GenBank/DDBJ databases">
        <title>Bacillus jemisoniae sp. nov., Bacillus chryseoplanitiae sp. nov., Bacillus resnikiae sp. nov., and Bacillus frankliniae sp. nov., isolated from Viking spacecraft and associated surfaces.</title>
        <authorList>
            <person name="Seuylemezian A."/>
            <person name="Vaishampayan P."/>
        </authorList>
    </citation>
    <scope>NUCLEOTIDE SEQUENCE [LARGE SCALE GENOMIC DNA]</scope>
    <source>
        <strain evidence="4 5">JJ-247</strain>
    </source>
</reference>
<protein>
    <submittedName>
        <fullName evidence="4">Long-chain fatty acid--CoA ligase</fullName>
    </submittedName>
</protein>
<dbReference type="OrthoDB" id="9778383at2"/>